<dbReference type="AlphaFoldDB" id="A0A3P3QZA0"/>
<dbReference type="InterPro" id="IPR029052">
    <property type="entry name" value="Metallo-depent_PP-like"/>
</dbReference>
<evidence type="ECO:0000313" key="4">
    <source>
        <dbReference type="Proteomes" id="UP000272490"/>
    </source>
</evidence>
<sequence length="317" mass="36036">MLKNKKNIFILILIIMSVSGIAVCCFRSKKNESIELTIVGDIMLSRGVDSYIKKSGYDYLYENMKDIFLEDDLTIVNLECPITEYSRGANKASRFVFKASADNAKAMKKAGIDLCDLANNHTMDYRSEGLKDTMDGLARAGISYVGAGERVGEDMSYIFEKNGFRLGVLAYSIFPPEGFVYNADKANINYLLDYDGNKSEKIKAELENMKADFKIVYFHWGIEYERFASKMQKDLARYAINNGADFVVGAHPHVIQESEVYKNKYIYYSLGNCIFDKQIPKGTDEGLMLRISIDKKNNVNIEEQKFKIKKGQPELIE</sequence>
<name>A0A3P3QZA0_9FIRM</name>
<keyword evidence="4" id="KW-1185">Reference proteome</keyword>
<dbReference type="PANTHER" id="PTHR33393">
    <property type="entry name" value="POLYGLUTAMINE SYNTHESIS ACCESSORY PROTEIN RV0574C-RELATED"/>
    <property type="match status" value="1"/>
</dbReference>
<protein>
    <submittedName>
        <fullName evidence="3">CapA family protein</fullName>
    </submittedName>
</protein>
<dbReference type="OrthoDB" id="9810906at2"/>
<dbReference type="Gene3D" id="3.60.21.10">
    <property type="match status" value="1"/>
</dbReference>
<dbReference type="CDD" id="cd07381">
    <property type="entry name" value="MPP_CapA"/>
    <property type="match status" value="1"/>
</dbReference>
<accession>A0A3P3QZA0</accession>
<comment type="caution">
    <text evidence="3">The sequence shown here is derived from an EMBL/GenBank/DDBJ whole genome shotgun (WGS) entry which is preliminary data.</text>
</comment>
<dbReference type="RefSeq" id="WP_128672947.1">
    <property type="nucleotide sequence ID" value="NZ_RRCO01000001.1"/>
</dbReference>
<dbReference type="Proteomes" id="UP000272490">
    <property type="component" value="Unassembled WGS sequence"/>
</dbReference>
<dbReference type="PANTHER" id="PTHR33393:SF11">
    <property type="entry name" value="POLYGLUTAMINE SYNTHESIS ACCESSORY PROTEIN RV0574C-RELATED"/>
    <property type="match status" value="1"/>
</dbReference>
<comment type="similarity">
    <text evidence="1">Belongs to the CapA family.</text>
</comment>
<organism evidence="3 4">
    <name type="scientific">Lachnoanaerobaculum gingivalis</name>
    <dbReference type="NCBI Taxonomy" id="2490855"/>
    <lineage>
        <taxon>Bacteria</taxon>
        <taxon>Bacillati</taxon>
        <taxon>Bacillota</taxon>
        <taxon>Clostridia</taxon>
        <taxon>Lachnospirales</taxon>
        <taxon>Lachnospiraceae</taxon>
        <taxon>Lachnoanaerobaculum</taxon>
    </lineage>
</organism>
<dbReference type="SUPFAM" id="SSF56300">
    <property type="entry name" value="Metallo-dependent phosphatases"/>
    <property type="match status" value="1"/>
</dbReference>
<gene>
    <name evidence="3" type="ORF">EHV10_00610</name>
</gene>
<dbReference type="SMART" id="SM00854">
    <property type="entry name" value="PGA_cap"/>
    <property type="match status" value="1"/>
</dbReference>
<dbReference type="InterPro" id="IPR019079">
    <property type="entry name" value="Capsule_synth_CapA"/>
</dbReference>
<feature type="domain" description="Capsule synthesis protein CapA" evidence="2">
    <location>
        <begin position="35"/>
        <end position="277"/>
    </location>
</feature>
<dbReference type="InterPro" id="IPR052169">
    <property type="entry name" value="CW_Biosynth-Accessory"/>
</dbReference>
<evidence type="ECO:0000259" key="2">
    <source>
        <dbReference type="SMART" id="SM00854"/>
    </source>
</evidence>
<dbReference type="Pfam" id="PF09587">
    <property type="entry name" value="PGA_cap"/>
    <property type="match status" value="1"/>
</dbReference>
<proteinExistence type="inferred from homology"/>
<evidence type="ECO:0000256" key="1">
    <source>
        <dbReference type="ARBA" id="ARBA00005662"/>
    </source>
</evidence>
<reference evidence="3 4" key="1">
    <citation type="submission" date="2018-11" db="EMBL/GenBank/DDBJ databases">
        <title>Genome sequencing of Lachnoanaerobaculum sp. KCOM 2030 (= ChDC B114).</title>
        <authorList>
            <person name="Kook J.-K."/>
            <person name="Park S.-N."/>
            <person name="Lim Y.K."/>
        </authorList>
    </citation>
    <scope>NUCLEOTIDE SEQUENCE [LARGE SCALE GENOMIC DNA]</scope>
    <source>
        <strain evidence="3 4">KCOM 2030</strain>
    </source>
</reference>
<evidence type="ECO:0000313" key="3">
    <source>
        <dbReference type="EMBL" id="RRJ26566.1"/>
    </source>
</evidence>
<dbReference type="EMBL" id="RRCO01000001">
    <property type="protein sequence ID" value="RRJ26566.1"/>
    <property type="molecule type" value="Genomic_DNA"/>
</dbReference>